<keyword evidence="7" id="KW-0560">Oxidoreductase</keyword>
<dbReference type="AlphaFoldDB" id="A0A9D2F2T0"/>
<comment type="caution">
    <text evidence="12">The sequence shown here is derived from an EMBL/GenBank/DDBJ whole genome shotgun (WGS) entry which is preliminary data.</text>
</comment>
<keyword evidence="4" id="KW-0285">Flavoprotein</keyword>
<dbReference type="Pfam" id="PF07992">
    <property type="entry name" value="Pyr_redox_2"/>
    <property type="match status" value="1"/>
</dbReference>
<dbReference type="SUPFAM" id="SSF51905">
    <property type="entry name" value="FAD/NAD(P)-binding domain"/>
    <property type="match status" value="1"/>
</dbReference>
<evidence type="ECO:0000259" key="10">
    <source>
        <dbReference type="Pfam" id="PF00724"/>
    </source>
</evidence>
<dbReference type="PANTHER" id="PTHR42917">
    <property type="entry name" value="2,4-DIENOYL-COA REDUCTASE"/>
    <property type="match status" value="1"/>
</dbReference>
<evidence type="ECO:0000256" key="8">
    <source>
        <dbReference type="ARBA" id="ARBA00023004"/>
    </source>
</evidence>
<dbReference type="Pfam" id="PF00724">
    <property type="entry name" value="Oxidored_FMN"/>
    <property type="match status" value="1"/>
</dbReference>
<sequence length="686" mass="75608">MNQTYEALFTPWKIGKVEIKNRIVLCPMGGTSLFGWMEPNHFDLEAANFFLERARNNVGLIIPGIAPIRDTIGGRWLYQNKKMFRQLKPYMEEIHQTGAKLFVQLTAGMGRSWGISDEVLPLHKNPILRTLAKPILDTNYQLASPSPLPARWAEDVTCPEMTVLQIEEIIEAFAKTALLCKEAGVDGVEVHAVHEGYLLDQFAMKYTNHRSDAYGGSFENRYRFAVEIVKAIKAVCGQDYPVSIRYSVLSKVKDFCYGALPGETDYTEIGRDMQESEKAAKYLQDAGYDMLNADNGTYDSWYWAHPPMYMPQNCNLEDVAHIKSCVDIPVVCAGRMEPDAAARAIAEGRIDAMGVARQFLADGEWVTKLLEDRTADIRPCICCHNGCFNLCHYKGHANAQSFFDTRGMARCALDPRTMQTKKYRIAPAEVKKNIAIIGGGIGGMESALVCAQRGHTVTLYEKSGALGGVFVAAAAPSFKEKDRDLLAWYARELAKYPNITVKLNTEVQDVESLGADEVIVATGSTAVNLPVPGAEKGIQAVDYLLGKAPVGENVVIVGGGLTGCEIAYDLYLQGKRPTIVEMKDDLIAVTGVCLANSSYLRDFFKTNQVPVCLETSLKEIRDGSVVVADKSGATREIPADSVILSVGYRPAPLAPKGRRVHIVGDAHKVGNLRTVIWRAWDVCMKL</sequence>
<dbReference type="InterPro" id="IPR001155">
    <property type="entry name" value="OxRdtase_FMN_N"/>
</dbReference>
<evidence type="ECO:0000256" key="5">
    <source>
        <dbReference type="ARBA" id="ARBA00022643"/>
    </source>
</evidence>
<dbReference type="Gene3D" id="3.50.50.60">
    <property type="entry name" value="FAD/NAD(P)-binding domain"/>
    <property type="match status" value="1"/>
</dbReference>
<feature type="domain" description="NADH:flavin oxidoreductase/NADH oxidase N-terminal" evidence="10">
    <location>
        <begin position="8"/>
        <end position="373"/>
    </location>
</feature>
<protein>
    <submittedName>
        <fullName evidence="12">FAD-dependent oxidoreductase</fullName>
    </submittedName>
</protein>
<evidence type="ECO:0000313" key="13">
    <source>
        <dbReference type="Proteomes" id="UP000824031"/>
    </source>
</evidence>
<dbReference type="Proteomes" id="UP000824031">
    <property type="component" value="Unassembled WGS sequence"/>
</dbReference>
<dbReference type="InterPro" id="IPR036188">
    <property type="entry name" value="FAD/NAD-bd_sf"/>
</dbReference>
<evidence type="ECO:0000256" key="9">
    <source>
        <dbReference type="ARBA" id="ARBA00023014"/>
    </source>
</evidence>
<feature type="domain" description="FAD/NAD(P)-binding" evidence="11">
    <location>
        <begin position="433"/>
        <end position="652"/>
    </location>
</feature>
<dbReference type="Gene3D" id="3.40.50.720">
    <property type="entry name" value="NAD(P)-binding Rossmann-like Domain"/>
    <property type="match status" value="1"/>
</dbReference>
<name>A0A9D2F2T0_9FIRM</name>
<dbReference type="GO" id="GO:0016491">
    <property type="term" value="F:oxidoreductase activity"/>
    <property type="evidence" value="ECO:0007669"/>
    <property type="project" value="UniProtKB-KW"/>
</dbReference>
<evidence type="ECO:0000313" key="12">
    <source>
        <dbReference type="EMBL" id="HIZ47830.1"/>
    </source>
</evidence>
<keyword evidence="8" id="KW-0408">Iron</keyword>
<dbReference type="GO" id="GO:0010181">
    <property type="term" value="F:FMN binding"/>
    <property type="evidence" value="ECO:0007669"/>
    <property type="project" value="InterPro"/>
</dbReference>
<evidence type="ECO:0000256" key="6">
    <source>
        <dbReference type="ARBA" id="ARBA00022723"/>
    </source>
</evidence>
<keyword evidence="6" id="KW-0479">Metal-binding</keyword>
<dbReference type="SUPFAM" id="SSF51395">
    <property type="entry name" value="FMN-linked oxidoreductases"/>
    <property type="match status" value="1"/>
</dbReference>
<evidence type="ECO:0000256" key="3">
    <source>
        <dbReference type="ARBA" id="ARBA00011048"/>
    </source>
</evidence>
<reference evidence="12" key="1">
    <citation type="journal article" date="2021" name="PeerJ">
        <title>Extensive microbial diversity within the chicken gut microbiome revealed by metagenomics and culture.</title>
        <authorList>
            <person name="Gilroy R."/>
            <person name="Ravi A."/>
            <person name="Getino M."/>
            <person name="Pursley I."/>
            <person name="Horton D.L."/>
            <person name="Alikhan N.F."/>
            <person name="Baker D."/>
            <person name="Gharbi K."/>
            <person name="Hall N."/>
            <person name="Watson M."/>
            <person name="Adriaenssens E.M."/>
            <person name="Foster-Nyarko E."/>
            <person name="Jarju S."/>
            <person name="Secka A."/>
            <person name="Antonio M."/>
            <person name="Oren A."/>
            <person name="Chaudhuri R.R."/>
            <person name="La Ragione R."/>
            <person name="Hildebrand F."/>
            <person name="Pallen M.J."/>
        </authorList>
    </citation>
    <scope>NUCLEOTIDE SEQUENCE</scope>
    <source>
        <strain evidence="12">3436</strain>
    </source>
</reference>
<gene>
    <name evidence="12" type="ORF">H9810_03820</name>
</gene>
<dbReference type="GO" id="GO:0051536">
    <property type="term" value="F:iron-sulfur cluster binding"/>
    <property type="evidence" value="ECO:0007669"/>
    <property type="project" value="UniProtKB-KW"/>
</dbReference>
<evidence type="ECO:0000256" key="7">
    <source>
        <dbReference type="ARBA" id="ARBA00023002"/>
    </source>
</evidence>
<dbReference type="PANTHER" id="PTHR42917:SF2">
    <property type="entry name" value="2,4-DIENOYL-COA REDUCTASE [(2E)-ENOYL-COA-PRODUCING]"/>
    <property type="match status" value="1"/>
</dbReference>
<dbReference type="EMBL" id="DXBO01000050">
    <property type="protein sequence ID" value="HIZ47830.1"/>
    <property type="molecule type" value="Genomic_DNA"/>
</dbReference>
<keyword evidence="5" id="KW-0288">FMN</keyword>
<dbReference type="GO" id="GO:0046872">
    <property type="term" value="F:metal ion binding"/>
    <property type="evidence" value="ECO:0007669"/>
    <property type="project" value="UniProtKB-KW"/>
</dbReference>
<evidence type="ECO:0000259" key="11">
    <source>
        <dbReference type="Pfam" id="PF07992"/>
    </source>
</evidence>
<dbReference type="PRINTS" id="PR00368">
    <property type="entry name" value="FADPNR"/>
</dbReference>
<evidence type="ECO:0000256" key="2">
    <source>
        <dbReference type="ARBA" id="ARBA00001966"/>
    </source>
</evidence>
<evidence type="ECO:0000256" key="1">
    <source>
        <dbReference type="ARBA" id="ARBA00001917"/>
    </source>
</evidence>
<dbReference type="InterPro" id="IPR051793">
    <property type="entry name" value="NADH:flavin_oxidoreductase"/>
</dbReference>
<comment type="cofactor">
    <cofactor evidence="1">
        <name>FMN</name>
        <dbReference type="ChEBI" id="CHEBI:58210"/>
    </cofactor>
</comment>
<reference evidence="12" key="2">
    <citation type="submission" date="2021-04" db="EMBL/GenBank/DDBJ databases">
        <authorList>
            <person name="Gilroy R."/>
        </authorList>
    </citation>
    <scope>NUCLEOTIDE SEQUENCE</scope>
    <source>
        <strain evidence="12">3436</strain>
    </source>
</reference>
<comment type="cofactor">
    <cofactor evidence="2">
        <name>[4Fe-4S] cluster</name>
        <dbReference type="ChEBI" id="CHEBI:49883"/>
    </cofactor>
</comment>
<comment type="similarity">
    <text evidence="3">In the N-terminal section; belongs to the NADH:flavin oxidoreductase/NADH oxidase family.</text>
</comment>
<organism evidence="12 13">
    <name type="scientific">Candidatus Gemmiger excrementavium</name>
    <dbReference type="NCBI Taxonomy" id="2838608"/>
    <lineage>
        <taxon>Bacteria</taxon>
        <taxon>Bacillati</taxon>
        <taxon>Bacillota</taxon>
        <taxon>Clostridia</taxon>
        <taxon>Eubacteriales</taxon>
        <taxon>Gemmiger</taxon>
    </lineage>
</organism>
<dbReference type="InterPro" id="IPR023753">
    <property type="entry name" value="FAD/NAD-binding_dom"/>
</dbReference>
<keyword evidence="9" id="KW-0411">Iron-sulfur</keyword>
<dbReference type="InterPro" id="IPR013785">
    <property type="entry name" value="Aldolase_TIM"/>
</dbReference>
<accession>A0A9D2F2T0</accession>
<evidence type="ECO:0000256" key="4">
    <source>
        <dbReference type="ARBA" id="ARBA00022630"/>
    </source>
</evidence>
<dbReference type="Gene3D" id="3.20.20.70">
    <property type="entry name" value="Aldolase class I"/>
    <property type="match status" value="1"/>
</dbReference>
<proteinExistence type="inferred from homology"/>